<feature type="transmembrane region" description="Helical" evidence="3">
    <location>
        <begin position="277"/>
        <end position="299"/>
    </location>
</feature>
<dbReference type="CDD" id="cd12915">
    <property type="entry name" value="PDC2_DGC_like"/>
    <property type="match status" value="1"/>
</dbReference>
<reference evidence="5 6" key="1">
    <citation type="submission" date="2020-03" db="EMBL/GenBank/DDBJ databases">
        <authorList>
            <person name="Wang L."/>
            <person name="He N."/>
            <person name="Li Y."/>
            <person name="Fang Y."/>
            <person name="Zhang F."/>
        </authorList>
    </citation>
    <scope>NUCLEOTIDE SEQUENCE [LARGE SCALE GENOMIC DNA]</scope>
    <source>
        <strain evidence="6">hsmgli-8</strain>
    </source>
</reference>
<evidence type="ECO:0000313" key="6">
    <source>
        <dbReference type="Proteomes" id="UP000746535"/>
    </source>
</evidence>
<keyword evidence="6" id="KW-1185">Reference proteome</keyword>
<dbReference type="InterPro" id="IPR000160">
    <property type="entry name" value="GGDEF_dom"/>
</dbReference>
<dbReference type="InterPro" id="IPR043128">
    <property type="entry name" value="Rev_trsase/Diguanyl_cyclase"/>
</dbReference>
<evidence type="ECO:0000256" key="2">
    <source>
        <dbReference type="ARBA" id="ARBA00034247"/>
    </source>
</evidence>
<dbReference type="NCBIfam" id="TIGR00254">
    <property type="entry name" value="GGDEF"/>
    <property type="match status" value="1"/>
</dbReference>
<dbReference type="EC" id="2.7.7.65" evidence="1"/>
<dbReference type="Pfam" id="PF22588">
    <property type="entry name" value="dCache_1_like"/>
    <property type="match status" value="1"/>
</dbReference>
<sequence>MALLLIVIIVLSLVGFDVWQSWTLRNQTLNAAAANASNMARSMAEHAGHTFEEADTVLIGLVERMQADGVSDDVHRQRLHRLMKRLTGSLTQLHGLFIYAADGHWLVTSNDDYPEGANNADRDYFVYHRTHTDLSAHIGPVIRSRSTGELVVTLSRRINDAEGRFAGVALATLKVDYFRRFYESYALDPNGVISLVMADGTVLLRRPYDETLIGSSLAHGVVFSQLLPVTHEGTRMLTSIVDRVERLYAYRQVSQYPLVVLAAESKSFLLANWRSNLLHTALVILLLLSATGVFGVMLIRQIRQTALTEAELRDAHAALELMAMQDSLTGLANRRQLEDALPREIGRARREGSPLGLIMLDIDHFKAFNDLYGHPAGDTCIREVGLALLACVGRAGDLVVRYGGEELLVLLPQCDLPGTVRVAERMVEAVRNLNIPHGGSPYGHVSISAGAYVWQDTELPARPQALVESADAALYRAKAQGRNQVYPGAPDA</sequence>
<dbReference type="InterPro" id="IPR054327">
    <property type="entry name" value="His-kinase-like_sensor"/>
</dbReference>
<dbReference type="SUPFAM" id="SSF55073">
    <property type="entry name" value="Nucleotide cyclase"/>
    <property type="match status" value="1"/>
</dbReference>
<dbReference type="Gene3D" id="3.30.70.270">
    <property type="match status" value="1"/>
</dbReference>
<dbReference type="EMBL" id="JAAVJI010000001">
    <property type="protein sequence ID" value="NJO99596.1"/>
    <property type="molecule type" value="Genomic_DNA"/>
</dbReference>
<dbReference type="Pfam" id="PF00990">
    <property type="entry name" value="GGDEF"/>
    <property type="match status" value="1"/>
</dbReference>
<dbReference type="Proteomes" id="UP000746535">
    <property type="component" value="Unassembled WGS sequence"/>
</dbReference>
<dbReference type="InterPro" id="IPR029787">
    <property type="entry name" value="Nucleotide_cyclase"/>
</dbReference>
<evidence type="ECO:0000259" key="4">
    <source>
        <dbReference type="PROSITE" id="PS50887"/>
    </source>
</evidence>
<proteinExistence type="predicted"/>
<protein>
    <recommendedName>
        <fullName evidence="1">diguanylate cyclase</fullName>
        <ecNumber evidence="1">2.7.7.65</ecNumber>
    </recommendedName>
</protein>
<keyword evidence="3" id="KW-0812">Transmembrane</keyword>
<dbReference type="Gene3D" id="3.30.450.20">
    <property type="entry name" value="PAS domain"/>
    <property type="match status" value="2"/>
</dbReference>
<dbReference type="PROSITE" id="PS50887">
    <property type="entry name" value="GGDEF"/>
    <property type="match status" value="1"/>
</dbReference>
<dbReference type="InterPro" id="IPR050469">
    <property type="entry name" value="Diguanylate_Cyclase"/>
</dbReference>
<keyword evidence="3" id="KW-0472">Membrane</keyword>
<comment type="catalytic activity">
    <reaction evidence="2">
        <text>2 GTP = 3',3'-c-di-GMP + 2 diphosphate</text>
        <dbReference type="Rhea" id="RHEA:24898"/>
        <dbReference type="ChEBI" id="CHEBI:33019"/>
        <dbReference type="ChEBI" id="CHEBI:37565"/>
        <dbReference type="ChEBI" id="CHEBI:58805"/>
        <dbReference type="EC" id="2.7.7.65"/>
    </reaction>
</comment>
<feature type="domain" description="GGDEF" evidence="4">
    <location>
        <begin position="353"/>
        <end position="490"/>
    </location>
</feature>
<comment type="caution">
    <text evidence="5">The sequence shown here is derived from an EMBL/GenBank/DDBJ whole genome shotgun (WGS) entry which is preliminary data.</text>
</comment>
<accession>A0ABX0Y9I9</accession>
<evidence type="ECO:0000256" key="1">
    <source>
        <dbReference type="ARBA" id="ARBA00012528"/>
    </source>
</evidence>
<gene>
    <name evidence="5" type="ORF">HBH25_01775</name>
</gene>
<dbReference type="PANTHER" id="PTHR45138">
    <property type="entry name" value="REGULATORY COMPONENTS OF SENSORY TRANSDUCTION SYSTEM"/>
    <property type="match status" value="1"/>
</dbReference>
<evidence type="ECO:0000313" key="5">
    <source>
        <dbReference type="EMBL" id="NJO99596.1"/>
    </source>
</evidence>
<dbReference type="SMART" id="SM00267">
    <property type="entry name" value="GGDEF"/>
    <property type="match status" value="1"/>
</dbReference>
<name>A0ABX0Y9I9_9PSED</name>
<dbReference type="CDD" id="cd12914">
    <property type="entry name" value="PDC1_DGC_like"/>
    <property type="match status" value="1"/>
</dbReference>
<dbReference type="CDD" id="cd01949">
    <property type="entry name" value="GGDEF"/>
    <property type="match status" value="1"/>
</dbReference>
<keyword evidence="3" id="KW-1133">Transmembrane helix</keyword>
<dbReference type="PANTHER" id="PTHR45138:SF9">
    <property type="entry name" value="DIGUANYLATE CYCLASE DGCM-RELATED"/>
    <property type="match status" value="1"/>
</dbReference>
<organism evidence="5 6">
    <name type="scientific">Pseudomonas quercus</name>
    <dbReference type="NCBI Taxonomy" id="2722792"/>
    <lineage>
        <taxon>Bacteria</taxon>
        <taxon>Pseudomonadati</taxon>
        <taxon>Pseudomonadota</taxon>
        <taxon>Gammaproteobacteria</taxon>
        <taxon>Pseudomonadales</taxon>
        <taxon>Pseudomonadaceae</taxon>
        <taxon>Pseudomonas</taxon>
    </lineage>
</organism>
<evidence type="ECO:0000256" key="3">
    <source>
        <dbReference type="SAM" id="Phobius"/>
    </source>
</evidence>